<name>A0A6F8PNE5_9GAMM</name>
<keyword evidence="3" id="KW-1185">Reference proteome</keyword>
<dbReference type="Proteomes" id="UP000501466">
    <property type="component" value="Chromosome"/>
</dbReference>
<reference evidence="3" key="1">
    <citation type="submission" date="2019-11" db="EMBL/GenBank/DDBJ databases">
        <title>Isolation and characterization of two novel species in the genus Thiomicrorhabdus.</title>
        <authorList>
            <person name="Mochizuki J."/>
            <person name="Kojima H."/>
            <person name="Fukui M."/>
        </authorList>
    </citation>
    <scope>NUCLEOTIDE SEQUENCE [LARGE SCALE GENOMIC DNA]</scope>
    <source>
        <strain evidence="3">AkT22</strain>
    </source>
</reference>
<accession>A0A6F8PNE5</accession>
<keyword evidence="1" id="KW-0732">Signal</keyword>
<feature type="chain" id="PRO_5026160687" evidence="1">
    <location>
        <begin position="32"/>
        <end position="299"/>
    </location>
</feature>
<gene>
    <name evidence="2" type="ORF">THMIRHAT_13100</name>
</gene>
<protein>
    <submittedName>
        <fullName evidence="2">Uncharacterized protein</fullName>
    </submittedName>
</protein>
<evidence type="ECO:0000313" key="3">
    <source>
        <dbReference type="Proteomes" id="UP000501466"/>
    </source>
</evidence>
<evidence type="ECO:0000256" key="1">
    <source>
        <dbReference type="SAM" id="SignalP"/>
    </source>
</evidence>
<feature type="signal peptide" evidence="1">
    <location>
        <begin position="1"/>
        <end position="31"/>
    </location>
</feature>
<sequence length="299" mass="34076">MTPKTFDSFLAKPLVFSFTTALFLQSNLAMANVAPEERLFKVDLTLESSQYRAAKISDSSGKLGAEHSKVSVGNFLVTASYEHYQFQNDEIQSSDLHYPIHQLHEVKLETKLPYPLKKDWLLVGGLQLINAYEKQFSKDFTVQGFGLVSHQVKPLLSWQLGGYVSYHPVETQILPIMVLTYNYQSPEHRGFYGHLGFPKTQIGYHFTPKLRSDIGAIYQEVTGQLAENNLVAAKGYFQLTSWRAEWATYYDWSKKLAIKLALKMTFDNEIDVFSNQYQKQKNLTLGNESGFGAGLIYHF</sequence>
<organism evidence="2 3">
    <name type="scientific">Thiosulfativibrio zosterae</name>
    <dbReference type="NCBI Taxonomy" id="2675053"/>
    <lineage>
        <taxon>Bacteria</taxon>
        <taxon>Pseudomonadati</taxon>
        <taxon>Pseudomonadota</taxon>
        <taxon>Gammaproteobacteria</taxon>
        <taxon>Thiotrichales</taxon>
        <taxon>Piscirickettsiaceae</taxon>
        <taxon>Thiosulfativibrio</taxon>
    </lineage>
</organism>
<dbReference type="AlphaFoldDB" id="A0A6F8PNE5"/>
<dbReference type="EMBL" id="AP021888">
    <property type="protein sequence ID" value="BBP43564.1"/>
    <property type="molecule type" value="Genomic_DNA"/>
</dbReference>
<proteinExistence type="predicted"/>
<dbReference type="KEGG" id="tzo:THMIRHAT_13100"/>
<evidence type="ECO:0000313" key="2">
    <source>
        <dbReference type="EMBL" id="BBP43564.1"/>
    </source>
</evidence>